<dbReference type="EMBL" id="CP017315">
    <property type="protein sequence ID" value="AQS42036.1"/>
    <property type="molecule type" value="Genomic_DNA"/>
</dbReference>
<accession>A0A1U9JW12</accession>
<dbReference type="InterPro" id="IPR019734">
    <property type="entry name" value="TPR_rpt"/>
</dbReference>
<keyword evidence="3" id="KW-0812">Transmembrane</keyword>
<dbReference type="Proteomes" id="UP000188912">
    <property type="component" value="Chromosome"/>
</dbReference>
<keyword evidence="3" id="KW-0472">Membrane</keyword>
<dbReference type="PANTHER" id="PTHR47870">
    <property type="entry name" value="CYTOCHROME C-TYPE BIOGENESIS PROTEIN CCMH"/>
    <property type="match status" value="1"/>
</dbReference>
<evidence type="ECO:0000256" key="2">
    <source>
        <dbReference type="ARBA" id="ARBA00022748"/>
    </source>
</evidence>
<keyword evidence="3" id="KW-1133">Transmembrane helix</keyword>
<reference evidence="4 5" key="1">
    <citation type="journal article" date="2010" name="Science">
        <title>Genomic comparison of the ants Camponotus floridanus and Harpegnathos saltator.</title>
        <authorList>
            <person name="Bonasio R."/>
            <person name="Zhang G."/>
            <person name="Ye C."/>
            <person name="Mutti N.S."/>
            <person name="Fang X."/>
            <person name="Qin N."/>
            <person name="Donahue G."/>
            <person name="Yang P."/>
            <person name="Li Q."/>
            <person name="Li C."/>
            <person name="Zhang P."/>
            <person name="Huang Z."/>
            <person name="Berger S.L."/>
            <person name="Reinberg D."/>
            <person name="Wang J."/>
            <person name="Liebig J."/>
        </authorList>
    </citation>
    <scope>NUCLEOTIDE SEQUENCE [LARGE SCALE GENOMIC DNA]</scope>
    <source>
        <strain evidence="4 5">Hsal</strain>
    </source>
</reference>
<reference evidence="4 5" key="2">
    <citation type="journal article" date="2016" name="Sci. Rep.">
        <title>The genome of Rhizobiales bacteria in predatory ants reveals urease gene functions but no genes for nitrogen fixation.</title>
        <authorList>
            <person name="Neuvonen M.M."/>
            <person name="Tamarit D."/>
            <person name="Naslund K."/>
            <person name="Liebig J."/>
            <person name="Feldhaar H."/>
            <person name="Moran N.A."/>
            <person name="Guy L."/>
            <person name="Andersson S.G."/>
        </authorList>
    </citation>
    <scope>NUCLEOTIDE SEQUENCE [LARGE SCALE GENOMIC DNA]</scope>
    <source>
        <strain evidence="4 5">Hsal</strain>
    </source>
</reference>
<sequence length="366" mass="40157">MVLLLAQLLVMILVVAFVLKWVTGAPQEVLHDERQAALGFYAHALDELANTEKQGLLSKANASEARLELTRQMLGAEQAATVQIARGHGRRSDKKRMGLLFAVLLIPLVSWGLYALLGSPQLPQRSFAAWEQRNPASLNSAEILVRLEVEAYRSPRDGALMERLGNAYMAAGLFQDAVNSYGRARGLQGDNARLLVLYSMALAGYEGGVVNEEAEHNLRRALELEPDNVPAVTGLAAAIEQNGRTREAAGLLQKFLRNFPDTAAHGTISARIAALQQAAERQAQQRVIRENINKFVANTESRPQDVKAWQMLVTAWLVLEKPEEARAALVKAMQVLPEADARGLAVFAKARGLFPRLEESTNDQPD</sequence>
<dbReference type="SUPFAM" id="SSF48452">
    <property type="entry name" value="TPR-like"/>
    <property type="match status" value="1"/>
</dbReference>
<evidence type="ECO:0000256" key="1">
    <source>
        <dbReference type="ARBA" id="ARBA00004196"/>
    </source>
</evidence>
<dbReference type="Pfam" id="PF14559">
    <property type="entry name" value="TPR_19"/>
    <property type="match status" value="1"/>
</dbReference>
<organism evidence="4 5">
    <name type="scientific">Candidatus Tokpelaia hoelldobleri</name>
    <dbReference type="NCBI Taxonomy" id="1902579"/>
    <lineage>
        <taxon>Bacteria</taxon>
        <taxon>Pseudomonadati</taxon>
        <taxon>Pseudomonadota</taxon>
        <taxon>Alphaproteobacteria</taxon>
        <taxon>Hyphomicrobiales</taxon>
        <taxon>Candidatus Tokpelaia</taxon>
    </lineage>
</organism>
<dbReference type="InterPro" id="IPR017560">
    <property type="entry name" value="Cyt_c_biogenesis_CcmI"/>
</dbReference>
<dbReference type="GO" id="GO:0017004">
    <property type="term" value="P:cytochrome complex assembly"/>
    <property type="evidence" value="ECO:0007669"/>
    <property type="project" value="UniProtKB-KW"/>
</dbReference>
<proteinExistence type="predicted"/>
<name>A0A1U9JW12_9HYPH</name>
<dbReference type="NCBIfam" id="TIGR03142">
    <property type="entry name" value="cytochro_ccmI"/>
    <property type="match status" value="1"/>
</dbReference>
<dbReference type="Gene3D" id="1.25.40.10">
    <property type="entry name" value="Tetratricopeptide repeat domain"/>
    <property type="match status" value="1"/>
</dbReference>
<comment type="subcellular location">
    <subcellularLocation>
        <location evidence="1">Cell envelope</location>
    </subcellularLocation>
</comment>
<gene>
    <name evidence="4" type="primary">ccmI</name>
    <name evidence="4" type="ORF">BHV28_13530</name>
</gene>
<evidence type="ECO:0000313" key="4">
    <source>
        <dbReference type="EMBL" id="AQS42036.1"/>
    </source>
</evidence>
<dbReference type="GO" id="GO:0005886">
    <property type="term" value="C:plasma membrane"/>
    <property type="evidence" value="ECO:0007669"/>
    <property type="project" value="TreeGrafter"/>
</dbReference>
<dbReference type="PANTHER" id="PTHR47870:SF1">
    <property type="entry name" value="CYTOCHROME C-TYPE BIOGENESIS PROTEIN CCMH"/>
    <property type="match status" value="1"/>
</dbReference>
<protein>
    <submittedName>
        <fullName evidence="4">Cytochrome c-type biogenesis protein CcmI</fullName>
    </submittedName>
</protein>
<dbReference type="InterPro" id="IPR011990">
    <property type="entry name" value="TPR-like_helical_dom_sf"/>
</dbReference>
<dbReference type="InterPro" id="IPR051263">
    <property type="entry name" value="C-type_cytochrome_biogenesis"/>
</dbReference>
<evidence type="ECO:0000313" key="5">
    <source>
        <dbReference type="Proteomes" id="UP000188912"/>
    </source>
</evidence>
<dbReference type="KEGG" id="thd:BHV28_13530"/>
<dbReference type="STRING" id="1902579.BHV28_13530"/>
<dbReference type="AlphaFoldDB" id="A0A1U9JW12"/>
<dbReference type="GO" id="GO:0030313">
    <property type="term" value="C:cell envelope"/>
    <property type="evidence" value="ECO:0007669"/>
    <property type="project" value="UniProtKB-SubCell"/>
</dbReference>
<dbReference type="SMART" id="SM00028">
    <property type="entry name" value="TPR"/>
    <property type="match status" value="2"/>
</dbReference>
<feature type="transmembrane region" description="Helical" evidence="3">
    <location>
        <begin position="97"/>
        <end position="117"/>
    </location>
</feature>
<keyword evidence="5" id="KW-1185">Reference proteome</keyword>
<evidence type="ECO:0000256" key="3">
    <source>
        <dbReference type="SAM" id="Phobius"/>
    </source>
</evidence>
<keyword evidence="2" id="KW-0201">Cytochrome c-type biogenesis</keyword>